<dbReference type="InterPro" id="IPR020568">
    <property type="entry name" value="Ribosomal_Su5_D2-typ_SF"/>
</dbReference>
<dbReference type="SUPFAM" id="SSF54211">
    <property type="entry name" value="Ribosomal protein S5 domain 2-like"/>
    <property type="match status" value="1"/>
</dbReference>
<comment type="similarity">
    <text evidence="1">Belongs to the GHMP kinase family. GalK subfamily.</text>
</comment>
<dbReference type="NCBIfam" id="TIGR00131">
    <property type="entry name" value="gal_kin"/>
    <property type="match status" value="1"/>
</dbReference>
<sequence>MSSSKEHLFMSGERVFDAMENRKMLLEFEARFGRGGAIDTYFAPGRVNLIGEHTDYNDGAVLPMAIEQGTYMLIRKSDLSPARLYSASVDTESRIFLADISKQGDWADYVRGVYFYSREIRGELPSFDALYFGDVPLDSGLSSSASLEVVTAIGMESLGCPMSPIDAMRLGRRAENDFVGVSCGVMDQFAVAMARKGHAILLNCGTMDFRHIPYNLKDIVVVIGNTGVRRSLTDSNYNTRRRECSEALLLLSERLGPKRNLSEVTISEFERARYSLPETLAHRAEHVIYENTRVEEAARCLERGDAVTLGHLMNRSHESLRDLFEVSCEELDALQEISLEQQGVIGCRMTGAGFGGCVVALIRRENVERYTRRVPGLYWQATHCDAEFIVTTPGDGAHKVL</sequence>
<keyword evidence="2" id="KW-0963">Cytoplasm</keyword>
<dbReference type="GO" id="GO:0005829">
    <property type="term" value="C:cytosol"/>
    <property type="evidence" value="ECO:0007669"/>
    <property type="project" value="TreeGrafter"/>
</dbReference>
<evidence type="ECO:0000256" key="3">
    <source>
        <dbReference type="ARBA" id="ARBA00022679"/>
    </source>
</evidence>
<dbReference type="FunFam" id="3.30.230.10:FF:000017">
    <property type="entry name" value="Galactokinase"/>
    <property type="match status" value="1"/>
</dbReference>
<evidence type="ECO:0000256" key="11">
    <source>
        <dbReference type="NCBIfam" id="TIGR00131"/>
    </source>
</evidence>
<dbReference type="GO" id="GO:0046872">
    <property type="term" value="F:metal ion binding"/>
    <property type="evidence" value="ECO:0007669"/>
    <property type="project" value="UniProtKB-KW"/>
</dbReference>
<dbReference type="InterPro" id="IPR013750">
    <property type="entry name" value="GHMP_kinase_C_dom"/>
</dbReference>
<dbReference type="Gene3D" id="3.30.70.890">
    <property type="entry name" value="GHMP kinase, C-terminal domain"/>
    <property type="match status" value="1"/>
</dbReference>
<keyword evidence="3" id="KW-0808">Transferase</keyword>
<dbReference type="EC" id="2.7.1.6" evidence="11"/>
<keyword evidence="8" id="KW-0460">Magnesium</keyword>
<dbReference type="PIRSF" id="PIRSF000530">
    <property type="entry name" value="Galactokinase"/>
    <property type="match status" value="1"/>
</dbReference>
<evidence type="ECO:0000259" key="14">
    <source>
        <dbReference type="Pfam" id="PF10509"/>
    </source>
</evidence>
<evidence type="ECO:0000256" key="6">
    <source>
        <dbReference type="ARBA" id="ARBA00022777"/>
    </source>
</evidence>
<evidence type="ECO:0000259" key="12">
    <source>
        <dbReference type="Pfam" id="PF00288"/>
    </source>
</evidence>
<keyword evidence="6 15" id="KW-0418">Kinase</keyword>
<feature type="domain" description="GHMP kinase N-terminal" evidence="12">
    <location>
        <begin position="112"/>
        <end position="193"/>
    </location>
</feature>
<proteinExistence type="inferred from homology"/>
<dbReference type="SUPFAM" id="SSF55060">
    <property type="entry name" value="GHMP Kinase, C-terminal domain"/>
    <property type="match status" value="1"/>
</dbReference>
<feature type="domain" description="Galactokinase N-terminal" evidence="14">
    <location>
        <begin position="27"/>
        <end position="76"/>
    </location>
</feature>
<feature type="domain" description="GHMP kinase C-terminal" evidence="13">
    <location>
        <begin position="298"/>
        <end position="370"/>
    </location>
</feature>
<dbReference type="InterPro" id="IPR006204">
    <property type="entry name" value="GHMP_kinase_N_dom"/>
</dbReference>
<dbReference type="GO" id="GO:0005524">
    <property type="term" value="F:ATP binding"/>
    <property type="evidence" value="ECO:0007669"/>
    <property type="project" value="UniProtKB-UniRule"/>
</dbReference>
<keyword evidence="5" id="KW-0547">Nucleotide-binding</keyword>
<keyword evidence="4" id="KW-0479">Metal-binding</keyword>
<evidence type="ECO:0000256" key="1">
    <source>
        <dbReference type="ARBA" id="ARBA00006566"/>
    </source>
</evidence>
<gene>
    <name evidence="15" type="ORF">CVT63_00875</name>
</gene>
<dbReference type="Pfam" id="PF00288">
    <property type="entry name" value="GHMP_kinases_N"/>
    <property type="match status" value="1"/>
</dbReference>
<evidence type="ECO:0000256" key="8">
    <source>
        <dbReference type="ARBA" id="ARBA00022842"/>
    </source>
</evidence>
<protein>
    <recommendedName>
        <fullName evidence="11">Galactokinase</fullName>
        <ecNumber evidence="11">2.7.1.6</ecNumber>
    </recommendedName>
</protein>
<dbReference type="InterPro" id="IPR019539">
    <property type="entry name" value="GalKase_N"/>
</dbReference>
<evidence type="ECO:0000256" key="10">
    <source>
        <dbReference type="ARBA" id="ARBA00023277"/>
    </source>
</evidence>
<dbReference type="Pfam" id="PF08544">
    <property type="entry name" value="GHMP_kinases_C"/>
    <property type="match status" value="1"/>
</dbReference>
<dbReference type="PANTHER" id="PTHR10457">
    <property type="entry name" value="MEVALONATE KINASE/GALACTOKINASE"/>
    <property type="match status" value="1"/>
</dbReference>
<dbReference type="Gene3D" id="3.30.230.10">
    <property type="match status" value="1"/>
</dbReference>
<accession>A0A2N3G8C7</accession>
<evidence type="ECO:0000256" key="2">
    <source>
        <dbReference type="ARBA" id="ARBA00022490"/>
    </source>
</evidence>
<evidence type="ECO:0000256" key="4">
    <source>
        <dbReference type="ARBA" id="ARBA00022723"/>
    </source>
</evidence>
<organism evidence="15 16">
    <name type="scientific">Candidatus Anoxymicrobium japonicum</name>
    <dbReference type="NCBI Taxonomy" id="2013648"/>
    <lineage>
        <taxon>Bacteria</taxon>
        <taxon>Bacillati</taxon>
        <taxon>Actinomycetota</taxon>
        <taxon>Candidatus Geothermincolia</taxon>
        <taxon>Candidatus Geothermincolales</taxon>
        <taxon>Candidatus Anoxymicrobiaceae</taxon>
        <taxon>Candidatus Anoxymicrobium</taxon>
    </lineage>
</organism>
<dbReference type="PROSITE" id="PS00106">
    <property type="entry name" value="GALACTOKINASE"/>
    <property type="match status" value="1"/>
</dbReference>
<evidence type="ECO:0000313" key="15">
    <source>
        <dbReference type="EMBL" id="PKQ28854.1"/>
    </source>
</evidence>
<dbReference type="AlphaFoldDB" id="A0A2N3G8C7"/>
<evidence type="ECO:0000256" key="9">
    <source>
        <dbReference type="ARBA" id="ARBA00023144"/>
    </source>
</evidence>
<dbReference type="Pfam" id="PF10509">
    <property type="entry name" value="GalKase_gal_bdg"/>
    <property type="match status" value="1"/>
</dbReference>
<name>A0A2N3G8C7_9ACTN</name>
<keyword evidence="9" id="KW-0299">Galactose metabolism</keyword>
<keyword evidence="10" id="KW-0119">Carbohydrate metabolism</keyword>
<dbReference type="InterPro" id="IPR014721">
    <property type="entry name" value="Ribsml_uS5_D2-typ_fold_subgr"/>
</dbReference>
<dbReference type="PANTHER" id="PTHR10457:SF7">
    <property type="entry name" value="GALACTOKINASE-RELATED"/>
    <property type="match status" value="1"/>
</dbReference>
<dbReference type="InterPro" id="IPR006206">
    <property type="entry name" value="Mevalonate/galactokinase"/>
</dbReference>
<comment type="caution">
    <text evidence="15">The sequence shown here is derived from an EMBL/GenBank/DDBJ whole genome shotgun (WGS) entry which is preliminary data.</text>
</comment>
<dbReference type="Proteomes" id="UP000233654">
    <property type="component" value="Unassembled WGS sequence"/>
</dbReference>
<dbReference type="InterPro" id="IPR036554">
    <property type="entry name" value="GHMP_kinase_C_sf"/>
</dbReference>
<keyword evidence="7" id="KW-0067">ATP-binding</keyword>
<dbReference type="InterPro" id="IPR000705">
    <property type="entry name" value="Galactokinase"/>
</dbReference>
<dbReference type="EMBL" id="PHEX01000004">
    <property type="protein sequence ID" value="PKQ28854.1"/>
    <property type="molecule type" value="Genomic_DNA"/>
</dbReference>
<evidence type="ECO:0000256" key="5">
    <source>
        <dbReference type="ARBA" id="ARBA00022741"/>
    </source>
</evidence>
<evidence type="ECO:0000256" key="7">
    <source>
        <dbReference type="ARBA" id="ARBA00022840"/>
    </source>
</evidence>
<evidence type="ECO:0000259" key="13">
    <source>
        <dbReference type="Pfam" id="PF08544"/>
    </source>
</evidence>
<dbReference type="PRINTS" id="PR00959">
    <property type="entry name" value="MEVGALKINASE"/>
</dbReference>
<reference evidence="15 16" key="1">
    <citation type="journal article" date="2017" name="ISME J.">
        <title>Potential for microbial H2 and metal transformations associated with novel bacteria and archaea in deep terrestrial subsurface sediments.</title>
        <authorList>
            <person name="Hernsdorf A.W."/>
            <person name="Amano Y."/>
            <person name="Miyakawa K."/>
            <person name="Ise K."/>
            <person name="Suzuki Y."/>
            <person name="Anantharaman K."/>
            <person name="Probst A."/>
            <person name="Burstein D."/>
            <person name="Thomas B.C."/>
            <person name="Banfield J.F."/>
        </authorList>
    </citation>
    <scope>NUCLEOTIDE SEQUENCE [LARGE SCALE GENOMIC DNA]</scope>
    <source>
        <strain evidence="15">HGW-Actinobacteria-3</strain>
    </source>
</reference>
<dbReference type="NCBIfam" id="NF003705">
    <property type="entry name" value="PRK05322.1"/>
    <property type="match status" value="1"/>
</dbReference>
<dbReference type="PRINTS" id="PR00473">
    <property type="entry name" value="GALCTOKINASE"/>
</dbReference>
<dbReference type="FunFam" id="3.30.70.890:FF:000001">
    <property type="entry name" value="Galactokinase"/>
    <property type="match status" value="1"/>
</dbReference>
<dbReference type="InterPro" id="IPR019741">
    <property type="entry name" value="Galactokinase_CS"/>
</dbReference>
<evidence type="ECO:0000313" key="16">
    <source>
        <dbReference type="Proteomes" id="UP000233654"/>
    </source>
</evidence>
<dbReference type="GO" id="GO:0006012">
    <property type="term" value="P:galactose metabolic process"/>
    <property type="evidence" value="ECO:0007669"/>
    <property type="project" value="UniProtKB-UniRule"/>
</dbReference>
<dbReference type="GO" id="GO:0004335">
    <property type="term" value="F:galactokinase activity"/>
    <property type="evidence" value="ECO:0007669"/>
    <property type="project" value="UniProtKB-UniRule"/>
</dbReference>